<keyword evidence="4 9" id="KW-0378">Hydrolase</keyword>
<dbReference type="PANTHER" id="PTHR10342:SF264">
    <property type="entry name" value="MIP05773P-RELATED"/>
    <property type="match status" value="1"/>
</dbReference>
<dbReference type="eggNOG" id="KOG3867">
    <property type="taxonomic scope" value="Eukaryota"/>
</dbReference>
<dbReference type="InterPro" id="IPR017850">
    <property type="entry name" value="Alkaline_phosphatase_core_sf"/>
</dbReference>
<protein>
    <submittedName>
        <fullName evidence="9">Uncharacterized protein, isoform A</fullName>
    </submittedName>
    <submittedName>
        <fullName evidence="10">Uncharacterized protein, isoform B</fullName>
        <ecNumber evidence="9 10">3.1.6.-</ecNumber>
    </submittedName>
</protein>
<gene>
    <name evidence="9" type="primary">Dana\GF24576</name>
    <name evidence="9" type="synonym">dana_GLEANR_9289</name>
    <name evidence="9" type="ORF">GF24576</name>
</gene>
<keyword evidence="7" id="KW-0732">Signal</keyword>
<reference evidence="9 11" key="1">
    <citation type="journal article" date="2007" name="Nature">
        <title>Evolution of genes and genomes on the Drosophila phylogeny.</title>
        <authorList>
            <consortium name="Drosophila 12 Genomes Consortium"/>
            <person name="Clark A.G."/>
            <person name="Eisen M.B."/>
            <person name="Smith D.R."/>
            <person name="Bergman C.M."/>
            <person name="Oliver B."/>
            <person name="Markow T.A."/>
            <person name="Kaufman T.C."/>
            <person name="Kellis M."/>
            <person name="Gelbart W."/>
            <person name="Iyer V.N."/>
            <person name="Pollard D.A."/>
            <person name="Sackton T.B."/>
            <person name="Larracuente A.M."/>
            <person name="Singh N.D."/>
            <person name="Abad J.P."/>
            <person name="Abt D.N."/>
            <person name="Adryan B."/>
            <person name="Aguade M."/>
            <person name="Akashi H."/>
            <person name="Anderson W.W."/>
            <person name="Aquadro C.F."/>
            <person name="Ardell D.H."/>
            <person name="Arguello R."/>
            <person name="Artieri C.G."/>
            <person name="Barbash D.A."/>
            <person name="Barker D."/>
            <person name="Barsanti P."/>
            <person name="Batterham P."/>
            <person name="Batzoglou S."/>
            <person name="Begun D."/>
            <person name="Bhutkar A."/>
            <person name="Blanco E."/>
            <person name="Bosak S.A."/>
            <person name="Bradley R.K."/>
            <person name="Brand A.D."/>
            <person name="Brent M.R."/>
            <person name="Brooks A.N."/>
            <person name="Brown R.H."/>
            <person name="Butlin R.K."/>
            <person name="Caggese C."/>
            <person name="Calvi B.R."/>
            <person name="Bernardo de Carvalho A."/>
            <person name="Caspi A."/>
            <person name="Castrezana S."/>
            <person name="Celniker S.E."/>
            <person name="Chang J.L."/>
            <person name="Chapple C."/>
            <person name="Chatterji S."/>
            <person name="Chinwalla A."/>
            <person name="Civetta A."/>
            <person name="Clifton S.W."/>
            <person name="Comeron J.M."/>
            <person name="Costello J.C."/>
            <person name="Coyne J.A."/>
            <person name="Daub J."/>
            <person name="David R.G."/>
            <person name="Delcher A.L."/>
            <person name="Delehaunty K."/>
            <person name="Do C.B."/>
            <person name="Ebling H."/>
            <person name="Edwards K."/>
            <person name="Eickbush T."/>
            <person name="Evans J.D."/>
            <person name="Filipski A."/>
            <person name="Findeiss S."/>
            <person name="Freyhult E."/>
            <person name="Fulton L."/>
            <person name="Fulton R."/>
            <person name="Garcia A.C."/>
            <person name="Gardiner A."/>
            <person name="Garfield D.A."/>
            <person name="Garvin B.E."/>
            <person name="Gibson G."/>
            <person name="Gilbert D."/>
            <person name="Gnerre S."/>
            <person name="Godfrey J."/>
            <person name="Good R."/>
            <person name="Gotea V."/>
            <person name="Gravely B."/>
            <person name="Greenberg A.J."/>
            <person name="Griffiths-Jones S."/>
            <person name="Gross S."/>
            <person name="Guigo R."/>
            <person name="Gustafson E.A."/>
            <person name="Haerty W."/>
            <person name="Hahn M.W."/>
            <person name="Halligan D.L."/>
            <person name="Halpern A.L."/>
            <person name="Halter G.M."/>
            <person name="Han M.V."/>
            <person name="Heger A."/>
            <person name="Hillier L."/>
            <person name="Hinrichs A.S."/>
            <person name="Holmes I."/>
            <person name="Hoskins R.A."/>
            <person name="Hubisz M.J."/>
            <person name="Hultmark D."/>
            <person name="Huntley M.A."/>
            <person name="Jaffe D.B."/>
            <person name="Jagadeeshan S."/>
            <person name="Jeck W.R."/>
            <person name="Johnson J."/>
            <person name="Jones C.D."/>
            <person name="Jordan W.C."/>
            <person name="Karpen G.H."/>
            <person name="Kataoka E."/>
            <person name="Keightley P.D."/>
            <person name="Kheradpour P."/>
            <person name="Kirkness E.F."/>
            <person name="Koerich L.B."/>
            <person name="Kristiansen K."/>
            <person name="Kudrna D."/>
            <person name="Kulathinal R.J."/>
            <person name="Kumar S."/>
            <person name="Kwok R."/>
            <person name="Lander E."/>
            <person name="Langley C.H."/>
            <person name="Lapoint R."/>
            <person name="Lazzaro B.P."/>
            <person name="Lee S.J."/>
            <person name="Levesque L."/>
            <person name="Li R."/>
            <person name="Lin C.F."/>
            <person name="Lin M.F."/>
            <person name="Lindblad-Toh K."/>
            <person name="Llopart A."/>
            <person name="Long M."/>
            <person name="Low L."/>
            <person name="Lozovsky E."/>
            <person name="Lu J."/>
            <person name="Luo M."/>
            <person name="Machado C.A."/>
            <person name="Makalowski W."/>
            <person name="Marzo M."/>
            <person name="Matsuda M."/>
            <person name="Matzkin L."/>
            <person name="McAllister B."/>
            <person name="McBride C.S."/>
            <person name="McKernan B."/>
            <person name="McKernan K."/>
            <person name="Mendez-Lago M."/>
            <person name="Minx P."/>
            <person name="Mollenhauer M.U."/>
            <person name="Montooth K."/>
            <person name="Mount S.M."/>
            <person name="Mu X."/>
            <person name="Myers E."/>
            <person name="Negre B."/>
            <person name="Newfeld S."/>
            <person name="Nielsen R."/>
            <person name="Noor M.A."/>
            <person name="O'Grady P."/>
            <person name="Pachter L."/>
            <person name="Papaceit M."/>
            <person name="Parisi M.J."/>
            <person name="Parisi M."/>
            <person name="Parts L."/>
            <person name="Pedersen J.S."/>
            <person name="Pesole G."/>
            <person name="Phillippy A.M."/>
            <person name="Ponting C.P."/>
            <person name="Pop M."/>
            <person name="Porcelli D."/>
            <person name="Powell J.R."/>
            <person name="Prohaska S."/>
            <person name="Pruitt K."/>
            <person name="Puig M."/>
            <person name="Quesneville H."/>
            <person name="Ram K.R."/>
            <person name="Rand D."/>
            <person name="Rasmussen M.D."/>
            <person name="Reed L.K."/>
            <person name="Reenan R."/>
            <person name="Reily A."/>
            <person name="Remington K.A."/>
            <person name="Rieger T.T."/>
            <person name="Ritchie M.G."/>
            <person name="Robin C."/>
            <person name="Rogers Y.H."/>
            <person name="Rohde C."/>
            <person name="Rozas J."/>
            <person name="Rubenfield M.J."/>
            <person name="Ruiz A."/>
            <person name="Russo S."/>
            <person name="Salzberg S.L."/>
            <person name="Sanchez-Gracia A."/>
            <person name="Saranga D.J."/>
            <person name="Sato H."/>
            <person name="Schaeffer S.W."/>
            <person name="Schatz M.C."/>
            <person name="Schlenke T."/>
            <person name="Schwartz R."/>
            <person name="Segarra C."/>
            <person name="Singh R.S."/>
            <person name="Sirot L."/>
            <person name="Sirota M."/>
            <person name="Sisneros N.B."/>
            <person name="Smith C.D."/>
            <person name="Smith T.F."/>
            <person name="Spieth J."/>
            <person name="Stage D.E."/>
            <person name="Stark A."/>
            <person name="Stephan W."/>
            <person name="Strausberg R.L."/>
            <person name="Strempel S."/>
            <person name="Sturgill D."/>
            <person name="Sutton G."/>
            <person name="Sutton G.G."/>
            <person name="Tao W."/>
            <person name="Teichmann S."/>
            <person name="Tobari Y.N."/>
            <person name="Tomimura Y."/>
            <person name="Tsolas J.M."/>
            <person name="Valente V.L."/>
            <person name="Venter E."/>
            <person name="Venter J.C."/>
            <person name="Vicario S."/>
            <person name="Vieira F.G."/>
            <person name="Vilella A.J."/>
            <person name="Villasante A."/>
            <person name="Walenz B."/>
            <person name="Wang J."/>
            <person name="Wasserman M."/>
            <person name="Watts T."/>
            <person name="Wilson D."/>
            <person name="Wilson R.K."/>
            <person name="Wing R.A."/>
            <person name="Wolfner M.F."/>
            <person name="Wong A."/>
            <person name="Wong G.K."/>
            <person name="Wu C.I."/>
            <person name="Wu G."/>
            <person name="Yamamoto D."/>
            <person name="Yang H.P."/>
            <person name="Yang S.P."/>
            <person name="Yorke J.A."/>
            <person name="Yoshida K."/>
            <person name="Zdobnov E."/>
            <person name="Zhang P."/>
            <person name="Zhang Y."/>
            <person name="Zimin A.V."/>
            <person name="Baldwin J."/>
            <person name="Abdouelleil A."/>
            <person name="Abdulkadir J."/>
            <person name="Abebe A."/>
            <person name="Abera B."/>
            <person name="Abreu J."/>
            <person name="Acer S.C."/>
            <person name="Aftuck L."/>
            <person name="Alexander A."/>
            <person name="An P."/>
            <person name="Anderson E."/>
            <person name="Anderson S."/>
            <person name="Arachi H."/>
            <person name="Azer M."/>
            <person name="Bachantsang P."/>
            <person name="Barry A."/>
            <person name="Bayul T."/>
            <person name="Berlin A."/>
            <person name="Bessette D."/>
            <person name="Bloom T."/>
            <person name="Blye J."/>
            <person name="Boguslavskiy L."/>
            <person name="Bonnet C."/>
            <person name="Boukhgalter B."/>
            <person name="Bourzgui I."/>
            <person name="Brown A."/>
            <person name="Cahill P."/>
            <person name="Channer S."/>
            <person name="Cheshatsang Y."/>
            <person name="Chuda L."/>
            <person name="Citroen M."/>
            <person name="Collymore A."/>
            <person name="Cooke P."/>
            <person name="Costello M."/>
            <person name="D'Aco K."/>
            <person name="Daza R."/>
            <person name="De Haan G."/>
            <person name="DeGray S."/>
            <person name="DeMaso C."/>
            <person name="Dhargay N."/>
            <person name="Dooley K."/>
            <person name="Dooley E."/>
            <person name="Doricent M."/>
            <person name="Dorje P."/>
            <person name="Dorjee K."/>
            <person name="Dupes A."/>
            <person name="Elong R."/>
            <person name="Falk J."/>
            <person name="Farina A."/>
            <person name="Faro S."/>
            <person name="Ferguson D."/>
            <person name="Fisher S."/>
            <person name="Foley C.D."/>
            <person name="Franke A."/>
            <person name="Friedrich D."/>
            <person name="Gadbois L."/>
            <person name="Gearin G."/>
            <person name="Gearin C.R."/>
            <person name="Giannoukos G."/>
            <person name="Goode T."/>
            <person name="Graham J."/>
            <person name="Grandbois E."/>
            <person name="Grewal S."/>
            <person name="Gyaltsen K."/>
            <person name="Hafez N."/>
            <person name="Hagos B."/>
            <person name="Hall J."/>
            <person name="Henson C."/>
            <person name="Hollinger A."/>
            <person name="Honan T."/>
            <person name="Huard M.D."/>
            <person name="Hughes L."/>
            <person name="Hurhula B."/>
            <person name="Husby M.E."/>
            <person name="Kamat A."/>
            <person name="Kanga B."/>
            <person name="Kashin S."/>
            <person name="Khazanovich D."/>
            <person name="Kisner P."/>
            <person name="Lance K."/>
            <person name="Lara M."/>
            <person name="Lee W."/>
            <person name="Lennon N."/>
            <person name="Letendre F."/>
            <person name="LeVine R."/>
            <person name="Lipovsky A."/>
            <person name="Liu X."/>
            <person name="Liu J."/>
            <person name="Liu S."/>
            <person name="Lokyitsang T."/>
            <person name="Lokyitsang Y."/>
            <person name="Lubonja R."/>
            <person name="Lui A."/>
            <person name="MacDonald P."/>
            <person name="Magnisalis V."/>
            <person name="Maru K."/>
            <person name="Matthews C."/>
            <person name="McCusker W."/>
            <person name="McDonough S."/>
            <person name="Mehta T."/>
            <person name="Meldrim J."/>
            <person name="Meneus L."/>
            <person name="Mihai O."/>
            <person name="Mihalev A."/>
            <person name="Mihova T."/>
            <person name="Mittelman R."/>
            <person name="Mlenga V."/>
            <person name="Montmayeur A."/>
            <person name="Mulrain L."/>
            <person name="Navidi A."/>
            <person name="Naylor J."/>
            <person name="Negash T."/>
            <person name="Nguyen T."/>
            <person name="Nguyen N."/>
            <person name="Nicol R."/>
            <person name="Norbu C."/>
            <person name="Norbu N."/>
            <person name="Novod N."/>
            <person name="O'Neill B."/>
            <person name="Osman S."/>
            <person name="Markiewicz E."/>
            <person name="Oyono O.L."/>
            <person name="Patti C."/>
            <person name="Phunkhang P."/>
            <person name="Pierre F."/>
            <person name="Priest M."/>
            <person name="Raghuraman S."/>
            <person name="Rege F."/>
            <person name="Reyes R."/>
            <person name="Rise C."/>
            <person name="Rogov P."/>
            <person name="Ross K."/>
            <person name="Ryan E."/>
            <person name="Settipalli S."/>
            <person name="Shea T."/>
            <person name="Sherpa N."/>
            <person name="Shi L."/>
            <person name="Shih D."/>
            <person name="Sparrow T."/>
            <person name="Spaulding J."/>
            <person name="Stalker J."/>
            <person name="Stange-Thomann N."/>
            <person name="Stavropoulos S."/>
            <person name="Stone C."/>
            <person name="Strader C."/>
            <person name="Tesfaye S."/>
            <person name="Thomson T."/>
            <person name="Thoulutsang Y."/>
            <person name="Thoulutsang D."/>
            <person name="Topham K."/>
            <person name="Topping I."/>
            <person name="Tsamla T."/>
            <person name="Vassiliev H."/>
            <person name="Vo A."/>
            <person name="Wangchuk T."/>
            <person name="Wangdi T."/>
            <person name="Weiand M."/>
            <person name="Wilkinson J."/>
            <person name="Wilson A."/>
            <person name="Yadav S."/>
            <person name="Young G."/>
            <person name="Yu Q."/>
            <person name="Zembek L."/>
            <person name="Zhong D."/>
            <person name="Zimmer A."/>
            <person name="Zwirko Z."/>
            <person name="Jaffe D.B."/>
            <person name="Alvarez P."/>
            <person name="Brockman W."/>
            <person name="Butler J."/>
            <person name="Chin C."/>
            <person name="Gnerre S."/>
            <person name="Grabherr M."/>
            <person name="Kleber M."/>
            <person name="Mauceli E."/>
            <person name="MacCallum I."/>
        </authorList>
    </citation>
    <scope>NUCLEOTIDE SEQUENCE [LARGE SCALE GENOMIC DNA]</scope>
    <source>
        <strain evidence="9">TSC#14024-0371.13</strain>
        <strain evidence="11">Tucson 14024-0371.13</strain>
    </source>
</reference>
<dbReference type="InterPro" id="IPR000917">
    <property type="entry name" value="Sulfatase_N"/>
</dbReference>
<dbReference type="EMBL" id="CH902618">
    <property type="protein sequence ID" value="EDV39280.2"/>
    <property type="molecule type" value="Genomic_DNA"/>
</dbReference>
<proteinExistence type="inferred from homology"/>
<dbReference type="PROSITE" id="PS00523">
    <property type="entry name" value="SULFATASE_1"/>
    <property type="match status" value="1"/>
</dbReference>
<dbReference type="PANTHER" id="PTHR10342">
    <property type="entry name" value="ARYLSULFATASE"/>
    <property type="match status" value="1"/>
</dbReference>
<dbReference type="GO" id="GO:0042742">
    <property type="term" value="P:defense response to bacterium"/>
    <property type="evidence" value="ECO:0007669"/>
    <property type="project" value="EnsemblMetazoa"/>
</dbReference>
<evidence type="ECO:0000256" key="3">
    <source>
        <dbReference type="ARBA" id="ARBA00022723"/>
    </source>
</evidence>
<evidence type="ECO:0000256" key="4">
    <source>
        <dbReference type="ARBA" id="ARBA00022801"/>
    </source>
</evidence>
<comment type="cofactor">
    <cofactor evidence="1">
        <name>Ca(2+)</name>
        <dbReference type="ChEBI" id="CHEBI:29108"/>
    </cofactor>
</comment>
<dbReference type="SMR" id="B3M3U6"/>
<dbReference type="Gene3D" id="3.30.1120.10">
    <property type="match status" value="1"/>
</dbReference>
<evidence type="ECO:0000256" key="1">
    <source>
        <dbReference type="ARBA" id="ARBA00001913"/>
    </source>
</evidence>
<reference evidence="9" key="3">
    <citation type="submission" date="2015-10" db="EMBL/GenBank/DDBJ databases">
        <authorList>
            <consortium name="FlyBase"/>
        </authorList>
    </citation>
    <scope>NUCLEOTIDE SEQUENCE</scope>
    <source>
        <strain evidence="9">TSC#14024-0371.13</strain>
    </source>
</reference>
<dbReference type="HOGENOM" id="CLU_006332_10_1_1"/>
<dbReference type="PROSITE" id="PS00149">
    <property type="entry name" value="SULFATASE_2"/>
    <property type="match status" value="1"/>
</dbReference>
<dbReference type="Pfam" id="PF00884">
    <property type="entry name" value="Sulfatase"/>
    <property type="match status" value="1"/>
</dbReference>
<name>B3M3U6_DROAN</name>
<evidence type="ECO:0000313" key="9">
    <source>
        <dbReference type="EMBL" id="EDV39280.2"/>
    </source>
</evidence>
<dbReference type="InterPro" id="IPR024607">
    <property type="entry name" value="Sulfatase_CS"/>
</dbReference>
<dbReference type="GO" id="GO:0008484">
    <property type="term" value="F:sulfuric ester hydrolase activity"/>
    <property type="evidence" value="ECO:0007669"/>
    <property type="project" value="InterPro"/>
</dbReference>
<feature type="chain" id="PRO_5014298495" evidence="7">
    <location>
        <begin position="30"/>
        <end position="585"/>
    </location>
</feature>
<dbReference type="GO" id="GO:0046872">
    <property type="term" value="F:metal ion binding"/>
    <property type="evidence" value="ECO:0007669"/>
    <property type="project" value="UniProtKB-KW"/>
</dbReference>
<dbReference type="InterPro" id="IPR047115">
    <property type="entry name" value="ARSB"/>
</dbReference>
<dbReference type="STRING" id="7217.B3M3U6"/>
<dbReference type="AlphaFoldDB" id="B3M3U6"/>
<dbReference type="GeneID" id="6507208"/>
<dbReference type="Gene3D" id="3.40.720.10">
    <property type="entry name" value="Alkaline Phosphatase, subunit A"/>
    <property type="match status" value="1"/>
</dbReference>
<evidence type="ECO:0000256" key="7">
    <source>
        <dbReference type="SAM" id="SignalP"/>
    </source>
</evidence>
<sequence length="585" mass="65674">MAMSTHLSKISHNAAIILLLTTGLVVVLAGTEISGKPNIIIIMADDLGFDDVSFRGSNNFLTPNIDALAYSGVILNNLYTAPMCTPSRAALLTGKYPINTGMQHYVIVNDQPWGLPLNETTMADIFRGNGYRTSLIGKWHLGMSQRNYTPTLRGFDYHLGYLGAYVDYYNQSYEQVSKGYRGHDFRENLKPNHEHVDKYVTDILTDAAVREIDDHAAKNNSKPLFLLLNHLAPHAANDADPMQAPADELSGFEYIRDETHRYYAAMVSRLDKSVGHVVDALARQDMLQNSILLFLSDNGGPTLGEHATTASNYPLRGQKNSPWEGGIRSSAAIWSTEFERLGSVWKQQIYIGDLLPTLAAAAGISPDPDLRLDGLNLWSALKYGYESVEREIVHVIDEEAPEPHLAYTRGKWKVVSGTTNSGRYDGWLGERVTTEVDPRSQEYEALIQNTSVWLQLQKVSGGERNISGLRQQARIECPATTEDEHTPCLPLEAPCLFDIEADPCEQNNLYEEYKNTTVFQDLWQRVQQFTAQAHPPNNKPGDPSCNPAFYHNEWTWWQDETPSNSAFSLKNSIFLILLLNSWWIF</sequence>
<comment type="similarity">
    <text evidence="2">Belongs to the sulfatase family.</text>
</comment>
<dbReference type="CDD" id="cd16029">
    <property type="entry name" value="4-S"/>
    <property type="match status" value="1"/>
</dbReference>
<evidence type="ECO:0000256" key="2">
    <source>
        <dbReference type="ARBA" id="ARBA00008779"/>
    </source>
</evidence>
<keyword evidence="6" id="KW-0325">Glycoprotein</keyword>
<dbReference type="SUPFAM" id="SSF53649">
    <property type="entry name" value="Alkaline phosphatase-like"/>
    <property type="match status" value="1"/>
</dbReference>
<feature type="signal peptide" evidence="7">
    <location>
        <begin position="1"/>
        <end position="29"/>
    </location>
</feature>
<evidence type="ECO:0000313" key="10">
    <source>
        <dbReference type="EMBL" id="KPU77987.1"/>
    </source>
</evidence>
<dbReference type="OrthoDB" id="103349at2759"/>
<dbReference type="KEGG" id="dan:6507208"/>
<dbReference type="FunCoup" id="B3M3U6">
    <property type="interactions" value="7"/>
</dbReference>
<evidence type="ECO:0000259" key="8">
    <source>
        <dbReference type="Pfam" id="PF00884"/>
    </source>
</evidence>
<keyword evidence="5" id="KW-0106">Calcium</keyword>
<dbReference type="Proteomes" id="UP000007801">
    <property type="component" value="Unassembled WGS sequence"/>
</dbReference>
<keyword evidence="11" id="KW-1185">Reference proteome</keyword>
<dbReference type="FunFam" id="3.40.720.10:FF:000093">
    <property type="entry name" value="arylsulfatase B isoform X1"/>
    <property type="match status" value="1"/>
</dbReference>
<evidence type="ECO:0000256" key="5">
    <source>
        <dbReference type="ARBA" id="ARBA00022837"/>
    </source>
</evidence>
<keyword evidence="3" id="KW-0479">Metal-binding</keyword>
<organism evidence="9 11">
    <name type="scientific">Drosophila ananassae</name>
    <name type="common">Fruit fly</name>
    <dbReference type="NCBI Taxonomy" id="7217"/>
    <lineage>
        <taxon>Eukaryota</taxon>
        <taxon>Metazoa</taxon>
        <taxon>Ecdysozoa</taxon>
        <taxon>Arthropoda</taxon>
        <taxon>Hexapoda</taxon>
        <taxon>Insecta</taxon>
        <taxon>Pterygota</taxon>
        <taxon>Neoptera</taxon>
        <taxon>Endopterygota</taxon>
        <taxon>Diptera</taxon>
        <taxon>Brachycera</taxon>
        <taxon>Muscomorpha</taxon>
        <taxon>Ephydroidea</taxon>
        <taxon>Drosophilidae</taxon>
        <taxon>Drosophila</taxon>
        <taxon>Sophophora</taxon>
    </lineage>
</organism>
<accession>B3M3U6</accession>
<evidence type="ECO:0000256" key="6">
    <source>
        <dbReference type="ARBA" id="ARBA00023180"/>
    </source>
</evidence>
<reference evidence="9" key="2">
    <citation type="journal article" date="2008" name="Bioinformatics">
        <title>Assembly reconciliation.</title>
        <authorList>
            <person name="Zimin A.V."/>
            <person name="Smith D.R."/>
            <person name="Sutton G."/>
            <person name="Yorke J.A."/>
        </authorList>
    </citation>
    <scope>NUCLEOTIDE SEQUENCE</scope>
    <source>
        <strain evidence="9">TSC#14024-0371.13</strain>
    </source>
</reference>
<feature type="domain" description="Sulfatase N-terminal" evidence="8">
    <location>
        <begin position="37"/>
        <end position="364"/>
    </location>
</feature>
<evidence type="ECO:0000313" key="11">
    <source>
        <dbReference type="Proteomes" id="UP000007801"/>
    </source>
</evidence>
<dbReference type="EMBL" id="CH902618">
    <property type="protein sequence ID" value="KPU77987.1"/>
    <property type="molecule type" value="Genomic_DNA"/>
</dbReference>
<dbReference type="EC" id="3.1.6.-" evidence="9 10"/>